<name>A0A0G0YVI4_9BACT</name>
<accession>A0A0G0YVI4</accession>
<dbReference type="Proteomes" id="UP000034516">
    <property type="component" value="Unassembled WGS sequence"/>
</dbReference>
<dbReference type="AlphaFoldDB" id="A0A0G0YVI4"/>
<organism evidence="1 2">
    <name type="scientific">Candidatus Kuenenbacteria bacterium GW2011_GWA2_42_15</name>
    <dbReference type="NCBI Taxonomy" id="1618677"/>
    <lineage>
        <taxon>Bacteria</taxon>
        <taxon>Candidatus Kueneniibacteriota</taxon>
    </lineage>
</organism>
<reference evidence="1 2" key="1">
    <citation type="journal article" date="2015" name="Nature">
        <title>rRNA introns, odd ribosomes, and small enigmatic genomes across a large radiation of phyla.</title>
        <authorList>
            <person name="Brown C.T."/>
            <person name="Hug L.A."/>
            <person name="Thomas B.C."/>
            <person name="Sharon I."/>
            <person name="Castelle C.J."/>
            <person name="Singh A."/>
            <person name="Wilkins M.J."/>
            <person name="Williams K.H."/>
            <person name="Banfield J.F."/>
        </authorList>
    </citation>
    <scope>NUCLEOTIDE SEQUENCE [LARGE SCALE GENOMIC DNA]</scope>
</reference>
<evidence type="ECO:0000313" key="1">
    <source>
        <dbReference type="EMBL" id="KKS40594.1"/>
    </source>
</evidence>
<comment type="caution">
    <text evidence="1">The sequence shown here is derived from an EMBL/GenBank/DDBJ whole genome shotgun (WGS) entry which is preliminary data.</text>
</comment>
<evidence type="ECO:0000313" key="2">
    <source>
        <dbReference type="Proteomes" id="UP000034516"/>
    </source>
</evidence>
<sequence>MRLSVLQRYILLECFNAKNGRIFRNSLVGFYAKTKNPPKRELVVKIITKSIERLIRRNLAVGFGEITSEKQFIKEIKITVKGRAAAKKLLGEQMRIPLGTKTRKTLKHKKHN</sequence>
<protein>
    <submittedName>
        <fullName evidence="1">Uncharacterized protein</fullName>
    </submittedName>
</protein>
<gene>
    <name evidence="1" type="ORF">UV02_C0039G0009</name>
</gene>
<dbReference type="EMBL" id="LCCW01000039">
    <property type="protein sequence ID" value="KKS40594.1"/>
    <property type="molecule type" value="Genomic_DNA"/>
</dbReference>
<proteinExistence type="predicted"/>